<reference evidence="1" key="1">
    <citation type="submission" date="2025-08" db="UniProtKB">
        <authorList>
            <consortium name="Ensembl"/>
        </authorList>
    </citation>
    <scope>IDENTIFICATION</scope>
</reference>
<evidence type="ECO:0000313" key="2">
    <source>
        <dbReference type="Proteomes" id="UP000694421"/>
    </source>
</evidence>
<name>A0A8D0E2Z6_SALMN</name>
<sequence length="56" mass="6450">NCSNSAHSWQIATQKLYSKIQINLGFLKFPSCFWNIHPTKTFPRGNAKKCINHQTT</sequence>
<dbReference type="Proteomes" id="UP000694421">
    <property type="component" value="Unplaced"/>
</dbReference>
<evidence type="ECO:0000313" key="1">
    <source>
        <dbReference type="Ensembl" id="ENSSMRP00000025112.1"/>
    </source>
</evidence>
<proteinExistence type="predicted"/>
<organism evidence="1 2">
    <name type="scientific">Salvator merianae</name>
    <name type="common">Argentine black and white tegu</name>
    <name type="synonym">Tupinambis merianae</name>
    <dbReference type="NCBI Taxonomy" id="96440"/>
    <lineage>
        <taxon>Eukaryota</taxon>
        <taxon>Metazoa</taxon>
        <taxon>Chordata</taxon>
        <taxon>Craniata</taxon>
        <taxon>Vertebrata</taxon>
        <taxon>Euteleostomi</taxon>
        <taxon>Lepidosauria</taxon>
        <taxon>Squamata</taxon>
        <taxon>Bifurcata</taxon>
        <taxon>Unidentata</taxon>
        <taxon>Episquamata</taxon>
        <taxon>Laterata</taxon>
        <taxon>Teiioidea</taxon>
        <taxon>Teiidae</taxon>
        <taxon>Salvator</taxon>
    </lineage>
</organism>
<dbReference type="Ensembl" id="ENSSMRT00000029403.1">
    <property type="protein sequence ID" value="ENSSMRP00000025112.1"/>
    <property type="gene ID" value="ENSSMRG00000019425.1"/>
</dbReference>
<accession>A0A8D0E2Z6</accession>
<protein>
    <submittedName>
        <fullName evidence="1">Uncharacterized protein</fullName>
    </submittedName>
</protein>
<keyword evidence="2" id="KW-1185">Reference proteome</keyword>
<reference evidence="1" key="2">
    <citation type="submission" date="2025-09" db="UniProtKB">
        <authorList>
            <consortium name="Ensembl"/>
        </authorList>
    </citation>
    <scope>IDENTIFICATION</scope>
</reference>
<dbReference type="AlphaFoldDB" id="A0A8D0E2Z6"/>